<accession>A0A6J5LSG1</accession>
<sequence>MTTHELAEQTKYVTSAGKFIAKVKQPGNGWLGKTKTGTDFIRLPLVIDDPASDQHGREIVWQGWLSEKAATRTAKTLDEAFGREWDISSLSSGKSPFLNQRCKITVEAEEYNGEARFKIKWINPLEGAAETLAPDRIADLNERLKIARNEEEISF</sequence>
<reference evidence="1" key="1">
    <citation type="submission" date="2020-04" db="EMBL/GenBank/DDBJ databases">
        <authorList>
            <person name="Chiriac C."/>
            <person name="Salcher M."/>
            <person name="Ghai R."/>
            <person name="Kavagutti S V."/>
        </authorList>
    </citation>
    <scope>NUCLEOTIDE SEQUENCE</scope>
</reference>
<evidence type="ECO:0000313" key="1">
    <source>
        <dbReference type="EMBL" id="CAB4135946.1"/>
    </source>
</evidence>
<proteinExistence type="predicted"/>
<gene>
    <name evidence="1" type="ORF">UFOVP300_18</name>
</gene>
<organism evidence="1">
    <name type="scientific">uncultured Caudovirales phage</name>
    <dbReference type="NCBI Taxonomy" id="2100421"/>
    <lineage>
        <taxon>Viruses</taxon>
        <taxon>Duplodnaviria</taxon>
        <taxon>Heunggongvirae</taxon>
        <taxon>Uroviricota</taxon>
        <taxon>Caudoviricetes</taxon>
        <taxon>Peduoviridae</taxon>
        <taxon>Maltschvirus</taxon>
        <taxon>Maltschvirus maltsch</taxon>
    </lineage>
</organism>
<dbReference type="EMBL" id="LR796307">
    <property type="protein sequence ID" value="CAB4135946.1"/>
    <property type="molecule type" value="Genomic_DNA"/>
</dbReference>
<protein>
    <submittedName>
        <fullName evidence="1">Uncharacterized protein</fullName>
    </submittedName>
</protein>
<name>A0A6J5LSG1_9CAUD</name>